<accession>A0A117I2E6</accession>
<evidence type="ECO:0000313" key="2">
    <source>
        <dbReference type="Proteomes" id="UP000069697"/>
    </source>
</evidence>
<dbReference type="EMBL" id="BCNV01000003">
    <property type="protein sequence ID" value="GAS83702.1"/>
    <property type="molecule type" value="Genomic_DNA"/>
</dbReference>
<evidence type="ECO:0000313" key="1">
    <source>
        <dbReference type="EMBL" id="GAS83702.1"/>
    </source>
</evidence>
<gene>
    <name evidence="1" type="ORF">PAHA3_3792</name>
</gene>
<protein>
    <submittedName>
        <fullName evidence="1">Uncharacterized protein</fullName>
    </submittedName>
</protein>
<sequence>MIAPPVYTRSDLPIYEDPDGILVYGKGSRFAKSFLIKKLLMMDPYPYTGQYDTGA</sequence>
<comment type="caution">
    <text evidence="1">The sequence shown here is derived from an EMBL/GenBank/DDBJ whole genome shotgun (WGS) entry which is preliminary data.</text>
</comment>
<reference evidence="2" key="2">
    <citation type="submission" date="2016-01" db="EMBL/GenBank/DDBJ databases">
        <title>Draft Genome Sequence of Paenibacillus amylolyticus Heshi-A3 that Was Isolated from Fermented Rice Bran with Aging Salted Mackerel, Which Was Named Heshiko as Traditional Fermented Seafood in Japan.</title>
        <authorList>
            <person name="Akuzawa S."/>
            <person name="Nakagawa J."/>
            <person name="Kanekatsu T."/>
            <person name="Kubota E."/>
            <person name="Ohtake R."/>
            <person name="Suzuki T."/>
            <person name="Kanesaki Y."/>
        </authorList>
    </citation>
    <scope>NUCLEOTIDE SEQUENCE [LARGE SCALE GENOMIC DNA]</scope>
    <source>
        <strain evidence="2">Heshi-A3</strain>
    </source>
</reference>
<dbReference type="AlphaFoldDB" id="A0A117I2E6"/>
<organism evidence="1 2">
    <name type="scientific">Paenibacillus amylolyticus</name>
    <dbReference type="NCBI Taxonomy" id="1451"/>
    <lineage>
        <taxon>Bacteria</taxon>
        <taxon>Bacillati</taxon>
        <taxon>Bacillota</taxon>
        <taxon>Bacilli</taxon>
        <taxon>Bacillales</taxon>
        <taxon>Paenibacillaceae</taxon>
        <taxon>Paenibacillus</taxon>
    </lineage>
</organism>
<proteinExistence type="predicted"/>
<name>A0A117I2E6_PAEAM</name>
<reference evidence="1 2" key="1">
    <citation type="journal article" date="2016" name="Genome Announc.">
        <title>Draft Genome Sequence of Paenibacillus amylolyticus Heshi-A3, Isolated from Fermented Rice Bran in a Japanese Fermented Seafood Dish.</title>
        <authorList>
            <person name="Akuzawa S."/>
            <person name="Nagaoka J."/>
            <person name="Kanekatsu M."/>
            <person name="Kubota E."/>
            <person name="Ohtake R."/>
            <person name="Suzuki T."/>
            <person name="Kanesaki Y."/>
        </authorList>
    </citation>
    <scope>NUCLEOTIDE SEQUENCE [LARGE SCALE GENOMIC DNA]</scope>
    <source>
        <strain evidence="1 2">Heshi-A3</strain>
    </source>
</reference>
<dbReference type="Proteomes" id="UP000069697">
    <property type="component" value="Unassembled WGS sequence"/>
</dbReference>